<proteinExistence type="predicted"/>
<protein>
    <submittedName>
        <fullName evidence="1">Uncharacterized protein</fullName>
    </submittedName>
</protein>
<keyword evidence="2" id="KW-1185">Reference proteome</keyword>
<gene>
    <name evidence="1" type="ORF">GCM10022222_42630</name>
</gene>
<reference evidence="2" key="1">
    <citation type="journal article" date="2019" name="Int. J. Syst. Evol. Microbiol.">
        <title>The Global Catalogue of Microorganisms (GCM) 10K type strain sequencing project: providing services to taxonomists for standard genome sequencing and annotation.</title>
        <authorList>
            <consortium name="The Broad Institute Genomics Platform"/>
            <consortium name="The Broad Institute Genome Sequencing Center for Infectious Disease"/>
            <person name="Wu L."/>
            <person name="Ma J."/>
        </authorList>
    </citation>
    <scope>NUCLEOTIDE SEQUENCE [LARGE SCALE GENOMIC DNA]</scope>
    <source>
        <strain evidence="2">JCM 16898</strain>
    </source>
</reference>
<organism evidence="1 2">
    <name type="scientific">Amycolatopsis ultiminotia</name>
    <dbReference type="NCBI Taxonomy" id="543629"/>
    <lineage>
        <taxon>Bacteria</taxon>
        <taxon>Bacillati</taxon>
        <taxon>Actinomycetota</taxon>
        <taxon>Actinomycetes</taxon>
        <taxon>Pseudonocardiales</taxon>
        <taxon>Pseudonocardiaceae</taxon>
        <taxon>Amycolatopsis</taxon>
    </lineage>
</organism>
<evidence type="ECO:0000313" key="2">
    <source>
        <dbReference type="Proteomes" id="UP001500689"/>
    </source>
</evidence>
<name>A0ABP6WQB0_9PSEU</name>
<dbReference type="Proteomes" id="UP001500689">
    <property type="component" value="Unassembled WGS sequence"/>
</dbReference>
<accession>A0ABP6WQB0</accession>
<evidence type="ECO:0000313" key="1">
    <source>
        <dbReference type="EMBL" id="GAA3554470.1"/>
    </source>
</evidence>
<dbReference type="EMBL" id="BAAAZN010000008">
    <property type="protein sequence ID" value="GAA3554470.1"/>
    <property type="molecule type" value="Genomic_DNA"/>
</dbReference>
<comment type="caution">
    <text evidence="1">The sequence shown here is derived from an EMBL/GenBank/DDBJ whole genome shotgun (WGS) entry which is preliminary data.</text>
</comment>
<dbReference type="RefSeq" id="WP_344862395.1">
    <property type="nucleotide sequence ID" value="NZ_BAAAZN010000008.1"/>
</dbReference>
<sequence length="112" mass="12104">MSDPDRPPVVCLCGSTRFMDAIAHVAQSETLAGRIVVRPEVVSSARSPHGAVLDQEAKTALDRLHRAKIRYADEVVFVAPGGYMGPSTQAELVYALDLGKPIRLLTGSKEHH</sequence>